<dbReference type="AlphaFoldDB" id="A0A1K1P0G3"/>
<feature type="binding site" evidence="6">
    <location>
        <position position="80"/>
    </location>
    <ligand>
        <name>(6R)-10-formyltetrahydrofolate</name>
        <dbReference type="ChEBI" id="CHEBI:195366"/>
    </ligand>
</feature>
<name>A0A1K1P0G3_9FLAO</name>
<dbReference type="PANTHER" id="PTHR43369:SF2">
    <property type="entry name" value="PHOSPHORIBOSYLGLYCINAMIDE FORMYLTRANSFERASE"/>
    <property type="match status" value="1"/>
</dbReference>
<dbReference type="SUPFAM" id="SSF53328">
    <property type="entry name" value="Formyltransferase"/>
    <property type="match status" value="1"/>
</dbReference>
<evidence type="ECO:0000256" key="6">
    <source>
        <dbReference type="HAMAP-Rule" id="MF_01930"/>
    </source>
</evidence>
<dbReference type="GO" id="GO:0006189">
    <property type="term" value="P:'de novo' IMP biosynthetic process"/>
    <property type="evidence" value="ECO:0007669"/>
    <property type="project" value="UniProtKB-UniRule"/>
</dbReference>
<comment type="caution">
    <text evidence="6">Lacks conserved residue(s) required for the propagation of feature annotation.</text>
</comment>
<dbReference type="Gene3D" id="3.40.50.170">
    <property type="entry name" value="Formyl transferase, N-terminal domain"/>
    <property type="match status" value="1"/>
</dbReference>
<feature type="domain" description="Formyl transferase N-terminal" evidence="7">
    <location>
        <begin position="19"/>
        <end position="199"/>
    </location>
</feature>
<dbReference type="NCBIfam" id="TIGR00639">
    <property type="entry name" value="PurN"/>
    <property type="match status" value="1"/>
</dbReference>
<comment type="function">
    <text evidence="6">Catalyzes the transfer of a formyl group from 10-formyltetrahydrofolate to 5-phospho-ribosyl-glycinamide (GAR), producing 5-phospho-ribosyl-N-formylglycinamide (FGAR) and tetrahydrofolate.</text>
</comment>
<evidence type="ECO:0000313" key="9">
    <source>
        <dbReference type="Proteomes" id="UP000182248"/>
    </source>
</evidence>
<dbReference type="EC" id="2.1.2.2" evidence="6"/>
<dbReference type="GO" id="GO:0005829">
    <property type="term" value="C:cytosol"/>
    <property type="evidence" value="ECO:0007669"/>
    <property type="project" value="TreeGrafter"/>
</dbReference>
<evidence type="ECO:0000256" key="1">
    <source>
        <dbReference type="ARBA" id="ARBA00005054"/>
    </source>
</evidence>
<evidence type="ECO:0000256" key="5">
    <source>
        <dbReference type="ARBA" id="ARBA00047664"/>
    </source>
</evidence>
<evidence type="ECO:0000256" key="3">
    <source>
        <dbReference type="ARBA" id="ARBA00022755"/>
    </source>
</evidence>
<dbReference type="PANTHER" id="PTHR43369">
    <property type="entry name" value="PHOSPHORIBOSYLGLYCINAMIDE FORMYLTRANSFERASE"/>
    <property type="match status" value="1"/>
</dbReference>
<proteinExistence type="inferred from homology"/>
<reference evidence="8 9" key="1">
    <citation type="submission" date="2016-11" db="EMBL/GenBank/DDBJ databases">
        <authorList>
            <person name="Jaros S."/>
            <person name="Januszkiewicz K."/>
            <person name="Wedrychowicz H."/>
        </authorList>
    </citation>
    <scope>NUCLEOTIDE SEQUENCE [LARGE SCALE GENOMIC DNA]</scope>
    <source>
        <strain evidence="8 9">CGMCC 1.12145</strain>
    </source>
</reference>
<keyword evidence="3 6" id="KW-0658">Purine biosynthesis</keyword>
<evidence type="ECO:0000259" key="7">
    <source>
        <dbReference type="Pfam" id="PF00551"/>
    </source>
</evidence>
<accession>A0A1K1P0G3</accession>
<dbReference type="InterPro" id="IPR036477">
    <property type="entry name" value="Formyl_transf_N_sf"/>
</dbReference>
<dbReference type="GO" id="GO:0004644">
    <property type="term" value="F:phosphoribosylglycinamide formyltransferase activity"/>
    <property type="evidence" value="ECO:0007669"/>
    <property type="project" value="UniProtKB-UniRule"/>
</dbReference>
<dbReference type="HAMAP" id="MF_01930">
    <property type="entry name" value="PurN"/>
    <property type="match status" value="1"/>
</dbReference>
<organism evidence="8 9">
    <name type="scientific">Sinomicrobium oceani</name>
    <dbReference type="NCBI Taxonomy" id="1150368"/>
    <lineage>
        <taxon>Bacteria</taxon>
        <taxon>Pseudomonadati</taxon>
        <taxon>Bacteroidota</taxon>
        <taxon>Flavobacteriia</taxon>
        <taxon>Flavobacteriales</taxon>
        <taxon>Flavobacteriaceae</taxon>
        <taxon>Sinomicrobium</taxon>
    </lineage>
</organism>
<dbReference type="Proteomes" id="UP000182248">
    <property type="component" value="Unassembled WGS sequence"/>
</dbReference>
<comment type="pathway">
    <text evidence="1 6">Purine metabolism; IMP biosynthesis via de novo pathway; N(2)-formyl-N(1)-(5-phospho-D-ribosyl)glycinamide from N(1)-(5-phospho-D-ribosyl)glycinamide (10-formyl THF route): step 1/1.</text>
</comment>
<dbReference type="STRING" id="1150368.SAMN02927921_01534"/>
<keyword evidence="2 6" id="KW-0808">Transferase</keyword>
<gene>
    <name evidence="6" type="primary">purN</name>
    <name evidence="8" type="ORF">SAMN02927921_01534</name>
</gene>
<dbReference type="UniPathway" id="UPA00074">
    <property type="reaction ID" value="UER00126"/>
</dbReference>
<evidence type="ECO:0000313" key="8">
    <source>
        <dbReference type="EMBL" id="SFW41264.1"/>
    </source>
</evidence>
<dbReference type="Pfam" id="PF00551">
    <property type="entry name" value="Formyl_trans_N"/>
    <property type="match status" value="1"/>
</dbReference>
<protein>
    <recommendedName>
        <fullName evidence="6">Phosphoribosylglycinamide formyltransferase</fullName>
        <ecNumber evidence="6">2.1.2.2</ecNumber>
    </recommendedName>
    <alternativeName>
        <fullName evidence="6">5'-phosphoribosylglycinamide transformylase</fullName>
    </alternativeName>
    <alternativeName>
        <fullName evidence="6">GAR transformylase</fullName>
        <shortName evidence="6">GART</shortName>
    </alternativeName>
</protein>
<evidence type="ECO:0000256" key="2">
    <source>
        <dbReference type="ARBA" id="ARBA00022679"/>
    </source>
</evidence>
<dbReference type="CDD" id="cd08645">
    <property type="entry name" value="FMT_core_GART"/>
    <property type="match status" value="1"/>
</dbReference>
<dbReference type="EMBL" id="FPJE01000007">
    <property type="protein sequence ID" value="SFW41264.1"/>
    <property type="molecule type" value="Genomic_DNA"/>
</dbReference>
<dbReference type="InterPro" id="IPR002376">
    <property type="entry name" value="Formyl_transf_N"/>
</dbReference>
<feature type="active site" description="Proton donor" evidence="6">
    <location>
        <position position="121"/>
    </location>
</feature>
<feature type="binding site" evidence="6">
    <location>
        <position position="119"/>
    </location>
    <ligand>
        <name>(6R)-10-formyltetrahydrofolate</name>
        <dbReference type="ChEBI" id="CHEBI:195366"/>
    </ligand>
</feature>
<dbReference type="InterPro" id="IPR001555">
    <property type="entry name" value="GART_AS"/>
</dbReference>
<keyword evidence="9" id="KW-1185">Reference proteome</keyword>
<comment type="similarity">
    <text evidence="4 6">Belongs to the GART family.</text>
</comment>
<dbReference type="PROSITE" id="PS00373">
    <property type="entry name" value="GART"/>
    <property type="match status" value="1"/>
</dbReference>
<evidence type="ECO:0000256" key="4">
    <source>
        <dbReference type="ARBA" id="ARBA00038440"/>
    </source>
</evidence>
<sequence>MSPAGKAFICLVKNRYSVKKIVIFASGSGTNAENIIRFFAESEDTRVVLVLSNKRNAGVLDRADQQDVDALYFNRKALYRSDLIVNMLRDIDPDLIVLAGFLWKFPENILRAFPGKVINIHPALLPKYGGKGMYGMHVHRAIIENRENESGITIHYVNENYDEGAVIFQASVPVLPEDSPENVAEKIHTLEYEHFPQVIKKLLAAR</sequence>
<feature type="site" description="Raises pKa of active site His" evidence="6">
    <location>
        <position position="162"/>
    </location>
</feature>
<comment type="catalytic activity">
    <reaction evidence="5 6">
        <text>N(1)-(5-phospho-beta-D-ribosyl)glycinamide + (6R)-10-formyltetrahydrofolate = N(2)-formyl-N(1)-(5-phospho-beta-D-ribosyl)glycinamide + (6S)-5,6,7,8-tetrahydrofolate + H(+)</text>
        <dbReference type="Rhea" id="RHEA:15053"/>
        <dbReference type="ChEBI" id="CHEBI:15378"/>
        <dbReference type="ChEBI" id="CHEBI:57453"/>
        <dbReference type="ChEBI" id="CHEBI:143788"/>
        <dbReference type="ChEBI" id="CHEBI:147286"/>
        <dbReference type="ChEBI" id="CHEBI:195366"/>
        <dbReference type="EC" id="2.1.2.2"/>
    </reaction>
</comment>
<dbReference type="InterPro" id="IPR004607">
    <property type="entry name" value="GART"/>
</dbReference>
<feature type="binding site" evidence="6">
    <location>
        <begin position="29"/>
        <end position="31"/>
    </location>
    <ligand>
        <name>N(1)-(5-phospho-beta-D-ribosyl)glycinamide</name>
        <dbReference type="ChEBI" id="CHEBI:143788"/>
    </ligand>
</feature>